<reference evidence="1" key="2">
    <citation type="journal article" date="2015" name="Data Brief">
        <title>Shoot transcriptome of the giant reed, Arundo donax.</title>
        <authorList>
            <person name="Barrero R.A."/>
            <person name="Guerrero F.D."/>
            <person name="Moolhuijzen P."/>
            <person name="Goolsby J.A."/>
            <person name="Tidwell J."/>
            <person name="Bellgard S.E."/>
            <person name="Bellgard M.I."/>
        </authorList>
    </citation>
    <scope>NUCLEOTIDE SEQUENCE</scope>
    <source>
        <tissue evidence="1">Shoot tissue taken approximately 20 cm above the soil surface</tissue>
    </source>
</reference>
<proteinExistence type="predicted"/>
<evidence type="ECO:0000313" key="1">
    <source>
        <dbReference type="EMBL" id="JAD45696.1"/>
    </source>
</evidence>
<sequence>MPHYIPLIKAYIHALILIENDHATHARSLVYRYLWELNEYKIVTLLGMIIKVV</sequence>
<protein>
    <submittedName>
        <fullName evidence="1">Uncharacterized protein</fullName>
    </submittedName>
</protein>
<accession>A0A0A9A3M9</accession>
<dbReference type="EMBL" id="GBRH01252199">
    <property type="protein sequence ID" value="JAD45696.1"/>
    <property type="molecule type" value="Transcribed_RNA"/>
</dbReference>
<reference evidence="1" key="1">
    <citation type="submission" date="2014-09" db="EMBL/GenBank/DDBJ databases">
        <authorList>
            <person name="Magalhaes I.L.F."/>
            <person name="Oliveira U."/>
            <person name="Santos F.R."/>
            <person name="Vidigal T.H.D.A."/>
            <person name="Brescovit A.D."/>
            <person name="Santos A.J."/>
        </authorList>
    </citation>
    <scope>NUCLEOTIDE SEQUENCE</scope>
    <source>
        <tissue evidence="1">Shoot tissue taken approximately 20 cm above the soil surface</tissue>
    </source>
</reference>
<organism evidence="1">
    <name type="scientific">Arundo donax</name>
    <name type="common">Giant reed</name>
    <name type="synonym">Donax arundinaceus</name>
    <dbReference type="NCBI Taxonomy" id="35708"/>
    <lineage>
        <taxon>Eukaryota</taxon>
        <taxon>Viridiplantae</taxon>
        <taxon>Streptophyta</taxon>
        <taxon>Embryophyta</taxon>
        <taxon>Tracheophyta</taxon>
        <taxon>Spermatophyta</taxon>
        <taxon>Magnoliopsida</taxon>
        <taxon>Liliopsida</taxon>
        <taxon>Poales</taxon>
        <taxon>Poaceae</taxon>
        <taxon>PACMAD clade</taxon>
        <taxon>Arundinoideae</taxon>
        <taxon>Arundineae</taxon>
        <taxon>Arundo</taxon>
    </lineage>
</organism>
<dbReference type="AlphaFoldDB" id="A0A0A9A3M9"/>
<name>A0A0A9A3M9_ARUDO</name>